<accession>A0A2M7VXI5</accession>
<organism evidence="1 2">
    <name type="scientific">Candidatus Falkowbacteria bacterium CG_4_10_14_0_2_um_filter_41_15</name>
    <dbReference type="NCBI Taxonomy" id="1974554"/>
    <lineage>
        <taxon>Bacteria</taxon>
        <taxon>Candidatus Falkowiibacteriota</taxon>
    </lineage>
</organism>
<evidence type="ECO:0000313" key="2">
    <source>
        <dbReference type="Proteomes" id="UP000228743"/>
    </source>
</evidence>
<name>A0A2M7VXI5_9BACT</name>
<protein>
    <submittedName>
        <fullName evidence="1">Uncharacterized protein</fullName>
    </submittedName>
</protein>
<proteinExistence type="predicted"/>
<dbReference type="Proteomes" id="UP000228743">
    <property type="component" value="Unassembled WGS sequence"/>
</dbReference>
<evidence type="ECO:0000313" key="1">
    <source>
        <dbReference type="EMBL" id="PJA09223.1"/>
    </source>
</evidence>
<sequence>MNYLSFFKEGVEIIQYYINLTIKNMKKIAVILFLLSTSVLLPAQIQDTVMTKKVHPKIFFGMVFASSGSTSFSDDSKPFSLGYNLLPNILITTNKTYHNFMYGMGNNYSGLVCQNNFGGIKKLILPG</sequence>
<dbReference type="AlphaFoldDB" id="A0A2M7VXI5"/>
<reference evidence="2" key="1">
    <citation type="submission" date="2017-09" db="EMBL/GenBank/DDBJ databases">
        <title>Depth-based differentiation of microbial function through sediment-hosted aquifers and enrichment of novel symbionts in the deep terrestrial subsurface.</title>
        <authorList>
            <person name="Probst A.J."/>
            <person name="Ladd B."/>
            <person name="Jarett J.K."/>
            <person name="Geller-Mcgrath D.E."/>
            <person name="Sieber C.M.K."/>
            <person name="Emerson J.B."/>
            <person name="Anantharaman K."/>
            <person name="Thomas B.C."/>
            <person name="Malmstrom R."/>
            <person name="Stieglmeier M."/>
            <person name="Klingl A."/>
            <person name="Woyke T."/>
            <person name="Ryan C.M."/>
            <person name="Banfield J.F."/>
        </authorList>
    </citation>
    <scope>NUCLEOTIDE SEQUENCE [LARGE SCALE GENOMIC DNA]</scope>
</reference>
<comment type="caution">
    <text evidence="1">The sequence shown here is derived from an EMBL/GenBank/DDBJ whole genome shotgun (WGS) entry which is preliminary data.</text>
</comment>
<dbReference type="EMBL" id="PFPX01000083">
    <property type="protein sequence ID" value="PJA09223.1"/>
    <property type="molecule type" value="Genomic_DNA"/>
</dbReference>
<gene>
    <name evidence="1" type="ORF">COX68_03200</name>
</gene>